<comment type="caution">
    <text evidence="3">The sequence shown here is derived from an EMBL/GenBank/DDBJ whole genome shotgun (WGS) entry which is preliminary data.</text>
</comment>
<evidence type="ECO:0000256" key="1">
    <source>
        <dbReference type="SAM" id="SignalP"/>
    </source>
</evidence>
<gene>
    <name evidence="3" type="ORF">F2Y81_01770</name>
</gene>
<keyword evidence="1" id="KW-0732">Signal</keyword>
<dbReference type="RefSeq" id="WP_007218987.1">
    <property type="nucleotide sequence ID" value="NZ_CABMLT010000006.1"/>
</dbReference>
<dbReference type="InterPro" id="IPR038765">
    <property type="entry name" value="Papain-like_cys_pep_sf"/>
</dbReference>
<evidence type="ECO:0000313" key="4">
    <source>
        <dbReference type="Proteomes" id="UP000448877"/>
    </source>
</evidence>
<evidence type="ECO:0000259" key="2">
    <source>
        <dbReference type="SMART" id="SM00460"/>
    </source>
</evidence>
<dbReference type="SUPFAM" id="SSF54001">
    <property type="entry name" value="Cysteine proteinases"/>
    <property type="match status" value="1"/>
</dbReference>
<proteinExistence type="predicted"/>
<feature type="chain" id="PRO_5030020502" description="Transglutaminase-like domain-containing protein" evidence="1">
    <location>
        <begin position="23"/>
        <end position="373"/>
    </location>
</feature>
<evidence type="ECO:0000313" key="3">
    <source>
        <dbReference type="EMBL" id="KAA5423325.1"/>
    </source>
</evidence>
<dbReference type="EMBL" id="VVYV01000002">
    <property type="protein sequence ID" value="KAA5423325.1"/>
    <property type="molecule type" value="Genomic_DNA"/>
</dbReference>
<sequence>MKKIFYSFSGILLLCIATNALYGQTTLQTATPAIAPGEIPQEYTYSVDSLALYIDCHYDEEKSKVQAVYTWITSCLRYNVYTTFTSRNEAYSEVQELKNTLTTREGVCRQFALLFARVVEKMGIPAFVVNGYSKSKAGVVMPEPHDWCAAKVGSQWYLYDPTFGMGYVDNYQFVPAQSMKYCHVSPEEFIQTHMPYDPVWQLLTYPFPFQEFDKGTFQQKAGTSACNFNDSIKVYIRQSPMKRLMSAYNRVQRNGQGNRLTLYYLQLTKANIDVYHQREVYDIYNQAIKFQNQGCDFLSDFMLYRKSGSKPRKKEKEMYDKVDKAYQAAVAADSLLHTAHNIPEQYASAMQNLQASINKLIEETNRQKALKSQ</sequence>
<reference evidence="3 4" key="1">
    <citation type="journal article" date="2019" name="Nat. Med.">
        <title>A library of human gut bacterial isolates paired with longitudinal multiomics data enables mechanistic microbiome research.</title>
        <authorList>
            <person name="Poyet M."/>
            <person name="Groussin M."/>
            <person name="Gibbons S.M."/>
            <person name="Avila-Pacheco J."/>
            <person name="Jiang X."/>
            <person name="Kearney S.M."/>
            <person name="Perrotta A.R."/>
            <person name="Berdy B."/>
            <person name="Zhao S."/>
            <person name="Lieberman T.D."/>
            <person name="Swanson P.K."/>
            <person name="Smith M."/>
            <person name="Roesemann S."/>
            <person name="Alexander J.E."/>
            <person name="Rich S.A."/>
            <person name="Livny J."/>
            <person name="Vlamakis H."/>
            <person name="Clish C."/>
            <person name="Bullock K."/>
            <person name="Deik A."/>
            <person name="Scott J."/>
            <person name="Pierce K.A."/>
            <person name="Xavier R.J."/>
            <person name="Alm E.J."/>
        </authorList>
    </citation>
    <scope>NUCLEOTIDE SEQUENCE [LARGE SCALE GENOMIC DNA]</scope>
    <source>
        <strain evidence="3 4">BIOML-A6</strain>
    </source>
</reference>
<dbReference type="PANTHER" id="PTHR46333:SF2">
    <property type="entry name" value="CYTOKINESIS PROTEIN 3"/>
    <property type="match status" value="1"/>
</dbReference>
<organism evidence="3 4">
    <name type="scientific">Bacteroides cellulosilyticus</name>
    <dbReference type="NCBI Taxonomy" id="246787"/>
    <lineage>
        <taxon>Bacteria</taxon>
        <taxon>Pseudomonadati</taxon>
        <taxon>Bacteroidota</taxon>
        <taxon>Bacteroidia</taxon>
        <taxon>Bacteroidales</taxon>
        <taxon>Bacteroidaceae</taxon>
        <taxon>Bacteroides</taxon>
    </lineage>
</organism>
<feature type="signal peptide" evidence="1">
    <location>
        <begin position="1"/>
        <end position="22"/>
    </location>
</feature>
<accession>A0A120A4G2</accession>
<dbReference type="Pfam" id="PF01841">
    <property type="entry name" value="Transglut_core"/>
    <property type="match status" value="1"/>
</dbReference>
<dbReference type="PANTHER" id="PTHR46333">
    <property type="entry name" value="CYTOKINESIS PROTEIN 3"/>
    <property type="match status" value="1"/>
</dbReference>
<feature type="domain" description="Transglutaminase-like" evidence="2">
    <location>
        <begin position="100"/>
        <end position="163"/>
    </location>
</feature>
<dbReference type="InterPro" id="IPR002931">
    <property type="entry name" value="Transglutaminase-like"/>
</dbReference>
<dbReference type="SMART" id="SM00460">
    <property type="entry name" value="TGc"/>
    <property type="match status" value="1"/>
</dbReference>
<dbReference type="InterPro" id="IPR052557">
    <property type="entry name" value="CAP/Cytokinesis_protein"/>
</dbReference>
<dbReference type="GeneID" id="66307047"/>
<dbReference type="Gene3D" id="3.10.620.30">
    <property type="match status" value="1"/>
</dbReference>
<dbReference type="Proteomes" id="UP000448877">
    <property type="component" value="Unassembled WGS sequence"/>
</dbReference>
<dbReference type="GO" id="GO:0005737">
    <property type="term" value="C:cytoplasm"/>
    <property type="evidence" value="ECO:0007669"/>
    <property type="project" value="TreeGrafter"/>
</dbReference>
<dbReference type="AlphaFoldDB" id="A0A120A4G2"/>
<protein>
    <recommendedName>
        <fullName evidence="2">Transglutaminase-like domain-containing protein</fullName>
    </recommendedName>
</protein>
<name>A0A120A4G2_9BACE</name>